<evidence type="ECO:0000259" key="2">
    <source>
        <dbReference type="PROSITE" id="PS50003"/>
    </source>
</evidence>
<reference evidence="3" key="1">
    <citation type="submission" date="2023-03" db="EMBL/GenBank/DDBJ databases">
        <authorList>
            <person name="Steffen K."/>
            <person name="Cardenas P."/>
        </authorList>
    </citation>
    <scope>NUCLEOTIDE SEQUENCE</scope>
</reference>
<dbReference type="EMBL" id="CASHTH010001241">
    <property type="protein sequence ID" value="CAI8013148.1"/>
    <property type="molecule type" value="Genomic_DNA"/>
</dbReference>
<gene>
    <name evidence="3" type="ORF">GBAR_LOCUS8379</name>
</gene>
<dbReference type="Proteomes" id="UP001174909">
    <property type="component" value="Unassembled WGS sequence"/>
</dbReference>
<dbReference type="PANTHER" id="PTHR45960">
    <property type="entry name" value="GRB2-ASSOCIATED-BINDING PROTEIN"/>
    <property type="match status" value="1"/>
</dbReference>
<feature type="region of interest" description="Disordered" evidence="1">
    <location>
        <begin position="1"/>
        <end position="22"/>
    </location>
</feature>
<organism evidence="3 4">
    <name type="scientific">Geodia barretti</name>
    <name type="common">Barrett's horny sponge</name>
    <dbReference type="NCBI Taxonomy" id="519541"/>
    <lineage>
        <taxon>Eukaryota</taxon>
        <taxon>Metazoa</taxon>
        <taxon>Porifera</taxon>
        <taxon>Demospongiae</taxon>
        <taxon>Heteroscleromorpha</taxon>
        <taxon>Tetractinellida</taxon>
        <taxon>Astrophorina</taxon>
        <taxon>Geodiidae</taxon>
        <taxon>Geodia</taxon>
    </lineage>
</organism>
<feature type="region of interest" description="Disordered" evidence="1">
    <location>
        <begin position="349"/>
        <end position="368"/>
    </location>
</feature>
<evidence type="ECO:0000256" key="1">
    <source>
        <dbReference type="SAM" id="MobiDB-lite"/>
    </source>
</evidence>
<dbReference type="InterPro" id="IPR011993">
    <property type="entry name" value="PH-like_dom_sf"/>
</dbReference>
<dbReference type="InterPro" id="IPR046355">
    <property type="entry name" value="Gab1-4-like"/>
</dbReference>
<dbReference type="AlphaFoldDB" id="A0AA35W9J8"/>
<feature type="compositionally biased region" description="Low complexity" evidence="1">
    <location>
        <begin position="386"/>
        <end position="395"/>
    </location>
</feature>
<dbReference type="GO" id="GO:0007165">
    <property type="term" value="P:signal transduction"/>
    <property type="evidence" value="ECO:0007669"/>
    <property type="project" value="TreeGrafter"/>
</dbReference>
<dbReference type="Pfam" id="PF00169">
    <property type="entry name" value="PH"/>
    <property type="match status" value="1"/>
</dbReference>
<dbReference type="PROSITE" id="PS50003">
    <property type="entry name" value="PH_DOMAIN"/>
    <property type="match status" value="1"/>
</dbReference>
<protein>
    <submittedName>
        <fullName evidence="3">GRB2-associated-binding protein 4</fullName>
    </submittedName>
</protein>
<feature type="domain" description="PH" evidence="2">
    <location>
        <begin position="26"/>
        <end position="133"/>
    </location>
</feature>
<name>A0AA35W9J8_GEOBA</name>
<dbReference type="Gene3D" id="2.30.29.30">
    <property type="entry name" value="Pleckstrin-homology domain (PH domain)/Phosphotyrosine-binding domain (PTB)"/>
    <property type="match status" value="1"/>
</dbReference>
<feature type="compositionally biased region" description="Pro residues" evidence="1">
    <location>
        <begin position="9"/>
        <end position="21"/>
    </location>
</feature>
<dbReference type="GO" id="GO:0005737">
    <property type="term" value="C:cytoplasm"/>
    <property type="evidence" value="ECO:0007669"/>
    <property type="project" value="TreeGrafter"/>
</dbReference>
<accession>A0AA35W9J8</accession>
<dbReference type="SMART" id="SM00233">
    <property type="entry name" value="PH"/>
    <property type="match status" value="1"/>
</dbReference>
<keyword evidence="4" id="KW-1185">Reference proteome</keyword>
<evidence type="ECO:0000313" key="3">
    <source>
        <dbReference type="EMBL" id="CAI8013148.1"/>
    </source>
</evidence>
<evidence type="ECO:0000313" key="4">
    <source>
        <dbReference type="Proteomes" id="UP001174909"/>
    </source>
</evidence>
<comment type="caution">
    <text evidence="3">The sequence shown here is derived from an EMBL/GenBank/DDBJ whole genome shotgun (WGS) entry which is preliminary data.</text>
</comment>
<feature type="region of interest" description="Disordered" evidence="1">
    <location>
        <begin position="386"/>
        <end position="441"/>
    </location>
</feature>
<dbReference type="InterPro" id="IPR001849">
    <property type="entry name" value="PH_domain"/>
</dbReference>
<feature type="compositionally biased region" description="Low complexity" evidence="1">
    <location>
        <begin position="350"/>
        <end position="368"/>
    </location>
</feature>
<proteinExistence type="predicted"/>
<dbReference type="SUPFAM" id="SSF50729">
    <property type="entry name" value="PH domain-like"/>
    <property type="match status" value="1"/>
</dbReference>
<dbReference type="GO" id="GO:0035591">
    <property type="term" value="F:signaling adaptor activity"/>
    <property type="evidence" value="ECO:0007669"/>
    <property type="project" value="TreeGrafter"/>
</dbReference>
<sequence length="441" mass="49147">MAVRTPSPFDSPPVSPLSPRGPPRREILFESYMQKTPPLEKIFVSWRKRYFVLSRSDPLDSSTVELNYYMDNTCKEKRGSINLSKFVSLCPNAKVGSKDHGFAVETEERKYILRAPDAVTKNIWIAKLCQLCGQEQVYHVTLPQQLTAAQAEAILKLYPRDQVVVISPTTGSRLLEIPFKSIRRMGNMDAYSTDVVWFETCNAHHKADQFHFFVVNAGLQTTHQILRELKTATECATGHLLITEESNGIELSFISRQHYGCPDFPPSARNNVLHSSLRIFSQTIGASSVMSERERRVSEPMKPVRNCESTTCLSLEEFASTKQRRGTSATVHPLMMSRRPTAITLDRFRSNGSYSSSSHLSGSGSGDLSDSGVLNDVFDRGSISSSVLSHHSTQSPQHTPVHAKSMPEKQTSAPSSPHAPTVPPRSRVSLQHEQGSFKPDN</sequence>
<dbReference type="PANTHER" id="PTHR45960:SF2">
    <property type="entry name" value="PROTEIN DAUGHTER OF SEVENLESS"/>
    <property type="match status" value="1"/>
</dbReference>